<comment type="caution">
    <text evidence="1">The sequence shown here is derived from an EMBL/GenBank/DDBJ whole genome shotgun (WGS) entry which is preliminary data.</text>
</comment>
<reference evidence="1 2" key="1">
    <citation type="journal article" date="2024" name="Nat. Commun.">
        <title>Phylogenomics reveals the evolutionary origins of lichenization in chlorophyte algae.</title>
        <authorList>
            <person name="Puginier C."/>
            <person name="Libourel C."/>
            <person name="Otte J."/>
            <person name="Skaloud P."/>
            <person name="Haon M."/>
            <person name="Grisel S."/>
            <person name="Petersen M."/>
            <person name="Berrin J.G."/>
            <person name="Delaux P.M."/>
            <person name="Dal Grande F."/>
            <person name="Keller J."/>
        </authorList>
    </citation>
    <scope>NUCLEOTIDE SEQUENCE [LARGE SCALE GENOMIC DNA]</scope>
    <source>
        <strain evidence="1 2">SAG 2036</strain>
    </source>
</reference>
<evidence type="ECO:0000313" key="2">
    <source>
        <dbReference type="Proteomes" id="UP001465755"/>
    </source>
</evidence>
<evidence type="ECO:0000313" key="1">
    <source>
        <dbReference type="EMBL" id="KAK9796678.1"/>
    </source>
</evidence>
<organism evidence="1 2">
    <name type="scientific">Symbiochloris irregularis</name>
    <dbReference type="NCBI Taxonomy" id="706552"/>
    <lineage>
        <taxon>Eukaryota</taxon>
        <taxon>Viridiplantae</taxon>
        <taxon>Chlorophyta</taxon>
        <taxon>core chlorophytes</taxon>
        <taxon>Trebouxiophyceae</taxon>
        <taxon>Trebouxiales</taxon>
        <taxon>Trebouxiaceae</taxon>
        <taxon>Symbiochloris</taxon>
    </lineage>
</organism>
<sequence length="180" mass="20494">MATPAARVQGQAELAVDAEIDLGDLLRRLVIAEAPPRNRGTALQLANQFALAIYDGFLAEPEAPRGVYLSPIKFNNQLPTMTIFPRDGEKGAMYHRVAVPLDSLRLQEERFRMFLAGEELSKEHNRFFRFARQGDRVQWFVLERNNIERTWVNVHIVGNVSIPAGNRAWTPITRMYASYP</sequence>
<protein>
    <submittedName>
        <fullName evidence="1">Uncharacterized protein</fullName>
    </submittedName>
</protein>
<accession>A0AAW1NRW5</accession>
<dbReference type="EMBL" id="JALJOQ010000114">
    <property type="protein sequence ID" value="KAK9796678.1"/>
    <property type="molecule type" value="Genomic_DNA"/>
</dbReference>
<name>A0AAW1NRW5_9CHLO</name>
<proteinExistence type="predicted"/>
<dbReference type="Proteomes" id="UP001465755">
    <property type="component" value="Unassembled WGS sequence"/>
</dbReference>
<dbReference type="AlphaFoldDB" id="A0AAW1NRW5"/>
<gene>
    <name evidence="1" type="ORF">WJX73_007286</name>
</gene>
<keyword evidence="2" id="KW-1185">Reference proteome</keyword>